<gene>
    <name evidence="3" type="ORF">GDH07_22720</name>
</gene>
<dbReference type="Pfam" id="PF01569">
    <property type="entry name" value="PAP2"/>
    <property type="match status" value="1"/>
</dbReference>
<dbReference type="InterPro" id="IPR000326">
    <property type="entry name" value="PAP2/HPO"/>
</dbReference>
<proteinExistence type="predicted"/>
<feature type="transmembrane region" description="Helical" evidence="1">
    <location>
        <begin position="213"/>
        <end position="232"/>
    </location>
</feature>
<dbReference type="RefSeq" id="WP_152898998.1">
    <property type="nucleotide sequence ID" value="NZ_WHUV01000004.1"/>
</dbReference>
<dbReference type="EMBL" id="WHUV01000004">
    <property type="protein sequence ID" value="MQA56140.1"/>
    <property type="molecule type" value="Genomic_DNA"/>
</dbReference>
<evidence type="ECO:0000313" key="3">
    <source>
        <dbReference type="EMBL" id="MQA56140.1"/>
    </source>
</evidence>
<dbReference type="InterPro" id="IPR036938">
    <property type="entry name" value="PAP2/HPO_sf"/>
</dbReference>
<protein>
    <submittedName>
        <fullName evidence="3">Phosphatase PAP2 family protein</fullName>
    </submittedName>
</protein>
<evidence type="ECO:0000259" key="2">
    <source>
        <dbReference type="Pfam" id="PF01569"/>
    </source>
</evidence>
<dbReference type="Proteomes" id="UP000486534">
    <property type="component" value="Unassembled WGS sequence"/>
</dbReference>
<evidence type="ECO:0000313" key="4">
    <source>
        <dbReference type="Proteomes" id="UP000486534"/>
    </source>
</evidence>
<dbReference type="AlphaFoldDB" id="A0A7X1PRW5"/>
<keyword evidence="1" id="KW-0472">Membrane</keyword>
<feature type="transmembrane region" description="Helical" evidence="1">
    <location>
        <begin position="12"/>
        <end position="32"/>
    </location>
</feature>
<name>A0A7X1PRW5_9PSED</name>
<reference evidence="3 4" key="1">
    <citation type="submission" date="2019-10" db="EMBL/GenBank/DDBJ databases">
        <title>Pseudomonas dajingensis sp. nov., isolated from the profound head ulcers of farmed Murray cod (Maccullochella peelii peelii).</title>
        <authorList>
            <person name="Liu Y."/>
        </authorList>
    </citation>
    <scope>NUCLEOTIDE SEQUENCE [LARGE SCALE GENOMIC DNA]</scope>
    <source>
        <strain evidence="3 4">MC042</strain>
    </source>
</reference>
<feature type="transmembrane region" description="Helical" evidence="1">
    <location>
        <begin position="187"/>
        <end position="207"/>
    </location>
</feature>
<organism evidence="3 4">
    <name type="scientific">Pseudomonas piscis</name>
    <dbReference type="NCBI Taxonomy" id="2614538"/>
    <lineage>
        <taxon>Bacteria</taxon>
        <taxon>Pseudomonadati</taxon>
        <taxon>Pseudomonadota</taxon>
        <taxon>Gammaproteobacteria</taxon>
        <taxon>Pseudomonadales</taxon>
        <taxon>Pseudomonadaceae</taxon>
        <taxon>Pseudomonas</taxon>
    </lineage>
</organism>
<comment type="caution">
    <text evidence="3">The sequence shown here is derived from an EMBL/GenBank/DDBJ whole genome shotgun (WGS) entry which is preliminary data.</text>
</comment>
<feature type="transmembrane region" description="Helical" evidence="1">
    <location>
        <begin position="162"/>
        <end position="180"/>
    </location>
</feature>
<keyword evidence="1" id="KW-0812">Transmembrane</keyword>
<dbReference type="SUPFAM" id="SSF48317">
    <property type="entry name" value="Acid phosphatase/Vanadium-dependent haloperoxidase"/>
    <property type="match status" value="1"/>
</dbReference>
<sequence>MNNPGLFQARWNLGKLVLCNVLPLALLGFWLWPTGQMLCTMFDEWLFHLLNAPLANNSTWLHIWAVASLRPFDVVVGLIMLGLLIRGDWVFKAVDVRRAFFGFLSILILMVVIRALFSKLVAVMNWQHNSPSMVLEGAVHMSDYFPGWEKTWELKDRSSQSFPGDHASVLLIWGLFMGVFSRSVGQFLLVWGLTLLFMLPRLVAGAHWGQDDYIGGVLLAVLALGWGYYTPYAARMSNFLLRLTHPLFNLMSRMPVLSNMSVVRASSLLR</sequence>
<feature type="domain" description="Phosphatidic acid phosphatase type 2/haloperoxidase" evidence="2">
    <location>
        <begin position="140"/>
        <end position="233"/>
    </location>
</feature>
<accession>A0A7X1PRW5</accession>
<keyword evidence="1" id="KW-1133">Transmembrane helix</keyword>
<evidence type="ECO:0000256" key="1">
    <source>
        <dbReference type="SAM" id="Phobius"/>
    </source>
</evidence>
<feature type="transmembrane region" description="Helical" evidence="1">
    <location>
        <begin position="99"/>
        <end position="117"/>
    </location>
</feature>
<feature type="transmembrane region" description="Helical" evidence="1">
    <location>
        <begin position="63"/>
        <end position="87"/>
    </location>
</feature>